<dbReference type="PANTHER" id="PTHR19211">
    <property type="entry name" value="ATP-BINDING TRANSPORT PROTEIN-RELATED"/>
    <property type="match status" value="1"/>
</dbReference>
<evidence type="ECO:0000256" key="4">
    <source>
        <dbReference type="SAM" id="Coils"/>
    </source>
</evidence>
<dbReference type="InterPro" id="IPR050611">
    <property type="entry name" value="ABCF"/>
</dbReference>
<keyword evidence="4" id="KW-0175">Coiled coil</keyword>
<proteinExistence type="predicted"/>
<dbReference type="InterPro" id="IPR027417">
    <property type="entry name" value="P-loop_NTPase"/>
</dbReference>
<evidence type="ECO:0000313" key="7">
    <source>
        <dbReference type="Proteomes" id="UP000234384"/>
    </source>
</evidence>
<dbReference type="EMBL" id="PKHE01000014">
    <property type="protein sequence ID" value="PKY88261.1"/>
    <property type="molecule type" value="Genomic_DNA"/>
</dbReference>
<evidence type="ECO:0000313" key="6">
    <source>
        <dbReference type="EMBL" id="PKY88261.1"/>
    </source>
</evidence>
<keyword evidence="2" id="KW-0547">Nucleotide-binding</keyword>
<dbReference type="OrthoDB" id="9760950at2"/>
<dbReference type="SUPFAM" id="SSF52540">
    <property type="entry name" value="P-loop containing nucleoside triphosphate hydrolases"/>
    <property type="match status" value="2"/>
</dbReference>
<dbReference type="InterPro" id="IPR003439">
    <property type="entry name" value="ABC_transporter-like_ATP-bd"/>
</dbReference>
<dbReference type="Pfam" id="PF12848">
    <property type="entry name" value="ABC_tran_Xtn"/>
    <property type="match status" value="1"/>
</dbReference>
<dbReference type="GO" id="GO:0005524">
    <property type="term" value="F:ATP binding"/>
    <property type="evidence" value="ECO:0007669"/>
    <property type="project" value="UniProtKB-KW"/>
</dbReference>
<comment type="caution">
    <text evidence="6">The sequence shown here is derived from an EMBL/GenBank/DDBJ whole genome shotgun (WGS) entry which is preliminary data.</text>
</comment>
<evidence type="ECO:0000256" key="3">
    <source>
        <dbReference type="ARBA" id="ARBA00022840"/>
    </source>
</evidence>
<dbReference type="AlphaFoldDB" id="A0A2I1JY01"/>
<evidence type="ECO:0000259" key="5">
    <source>
        <dbReference type="PROSITE" id="PS50893"/>
    </source>
</evidence>
<feature type="coiled-coil region" evidence="4">
    <location>
        <begin position="170"/>
        <end position="197"/>
    </location>
</feature>
<dbReference type="CDD" id="cd03221">
    <property type="entry name" value="ABCF_EF-3"/>
    <property type="match status" value="1"/>
</dbReference>
<dbReference type="InterPro" id="IPR032781">
    <property type="entry name" value="ABC_tran_Xtn"/>
</dbReference>
<reference evidence="6 7" key="1">
    <citation type="submission" date="2017-12" db="EMBL/GenBank/DDBJ databases">
        <title>Phylogenetic diversity of female urinary microbiome.</title>
        <authorList>
            <person name="Thomas-White K."/>
            <person name="Wolfe A.J."/>
        </authorList>
    </citation>
    <scope>NUCLEOTIDE SEQUENCE [LARGE SCALE GENOMIC DNA]</scope>
    <source>
        <strain evidence="6 7">UMB0898</strain>
    </source>
</reference>
<keyword evidence="3 6" id="KW-0067">ATP-binding</keyword>
<accession>A0A2I1JY01</accession>
<name>A0A2I1JY01_9LACT</name>
<protein>
    <submittedName>
        <fullName evidence="6">ABC transporter ATP-binding protein</fullName>
    </submittedName>
</protein>
<dbReference type="Pfam" id="PF00005">
    <property type="entry name" value="ABC_tran"/>
    <property type="match status" value="3"/>
</dbReference>
<evidence type="ECO:0000256" key="1">
    <source>
        <dbReference type="ARBA" id="ARBA00022737"/>
    </source>
</evidence>
<organism evidence="6 7">
    <name type="scientific">Falseniella ignava</name>
    <dbReference type="NCBI Taxonomy" id="137730"/>
    <lineage>
        <taxon>Bacteria</taxon>
        <taxon>Bacillati</taxon>
        <taxon>Bacillota</taxon>
        <taxon>Bacilli</taxon>
        <taxon>Lactobacillales</taxon>
        <taxon>Aerococcaceae</taxon>
        <taxon>Falseniella</taxon>
    </lineage>
</organism>
<keyword evidence="1" id="KW-0677">Repeat</keyword>
<dbReference type="NCBIfam" id="NF000355">
    <property type="entry name" value="ribo_prot_ABC_F"/>
    <property type="match status" value="1"/>
</dbReference>
<gene>
    <name evidence="6" type="ORF">CYJ57_05670</name>
</gene>
<dbReference type="Gene3D" id="3.40.50.300">
    <property type="entry name" value="P-loop containing nucleotide triphosphate hydrolases"/>
    <property type="match status" value="3"/>
</dbReference>
<dbReference type="SMART" id="SM00382">
    <property type="entry name" value="AAA"/>
    <property type="match status" value="2"/>
</dbReference>
<dbReference type="InterPro" id="IPR003593">
    <property type="entry name" value="AAA+_ATPase"/>
</dbReference>
<sequence length="509" mass="58054">MQAIKLNNIKKEIADRVLFEIDSLIIKKTDRIGIVGRNGSGKSTLLKMIAAEDNDFHGEIDIHGREAYVPQLKETSTMSGGEQSMALIQKAIQSHPDILILDEPTSNLDVENLNLLIELLSESAATLILVSHDRHFLNKLVNNIWEIDRGKVQTYSGNYDDFHAVKELKTRQHQEAYSEYQNKVKQLENEAHRRLQKASTFKKRKKNVSRSDYKVNSFAGKYDAQEKAMAKSAKALEKRIEKLNPVEALIRERSFIFKEVGNLDNDASTLINLNEGKLFIEKIELFSYPPFKITFGDKLSITGPNQSGKTSFLRAILRQSLKGYYSQQLNIGYFSQNFNVLDLNDSIYHNVRKGSLQSDFVIKNVLASLGFDHKVIYQKANVLSGGERVRLSFAKVLLGDHNLLLLDEPTNYLDIDTLKSVEGFIKNYPGAVVLVSHDQTFVETTTDQHYFIESGQLLSTAYQFKNKDKVEQELLLLQFQLDEMVMNPETQLEDIREIQRKISKLKSND</sequence>
<dbReference type="Proteomes" id="UP000234384">
    <property type="component" value="Unassembled WGS sequence"/>
</dbReference>
<dbReference type="GO" id="GO:0016887">
    <property type="term" value="F:ATP hydrolysis activity"/>
    <property type="evidence" value="ECO:0007669"/>
    <property type="project" value="InterPro"/>
</dbReference>
<evidence type="ECO:0000256" key="2">
    <source>
        <dbReference type="ARBA" id="ARBA00022741"/>
    </source>
</evidence>
<dbReference type="PROSITE" id="PS00211">
    <property type="entry name" value="ABC_TRANSPORTER_1"/>
    <property type="match status" value="1"/>
</dbReference>
<dbReference type="InterPro" id="IPR017871">
    <property type="entry name" value="ABC_transporter-like_CS"/>
</dbReference>
<feature type="domain" description="ABC transporter" evidence="5">
    <location>
        <begin position="4"/>
        <end position="479"/>
    </location>
</feature>
<dbReference type="PROSITE" id="PS50893">
    <property type="entry name" value="ABC_TRANSPORTER_2"/>
    <property type="match status" value="1"/>
</dbReference>
<dbReference type="PANTHER" id="PTHR19211:SF100">
    <property type="entry name" value="RIBOSOME PROTECTION PROTEIN VMLR"/>
    <property type="match status" value="1"/>
</dbReference>
<dbReference type="RefSeq" id="WP_101954427.1">
    <property type="nucleotide sequence ID" value="NZ_PKHE01000014.1"/>
</dbReference>